<proteinExistence type="inferred from homology"/>
<feature type="disulfide bond" evidence="11">
    <location>
        <begin position="30"/>
        <end position="74"/>
    </location>
</feature>
<dbReference type="GO" id="GO:0006122">
    <property type="term" value="P:mitochondrial electron transport, ubiquinol to cytochrome c"/>
    <property type="evidence" value="ECO:0007669"/>
    <property type="project" value="InterPro"/>
</dbReference>
<reference evidence="13" key="1">
    <citation type="journal article" date="2023" name="Mol. Biol. Evol.">
        <title>Third-Generation Sequencing Reveals the Adaptive Role of the Epigenome in Three Deep-Sea Polychaetes.</title>
        <authorList>
            <person name="Perez M."/>
            <person name="Aroh O."/>
            <person name="Sun Y."/>
            <person name="Lan Y."/>
            <person name="Juniper S.K."/>
            <person name="Young C.R."/>
            <person name="Angers B."/>
            <person name="Qian P.Y."/>
        </authorList>
    </citation>
    <scope>NUCLEOTIDE SEQUENCE</scope>
    <source>
        <strain evidence="13">P08H-3</strain>
    </source>
</reference>
<dbReference type="InterPro" id="IPR036811">
    <property type="entry name" value="Ubol_cytC_Rdtase_hinge_dom_sf"/>
</dbReference>
<dbReference type="InterPro" id="IPR003422">
    <property type="entry name" value="Cyt_b-c1_6"/>
</dbReference>
<organism evidence="13 14">
    <name type="scientific">Paralvinella palmiformis</name>
    <dbReference type="NCBI Taxonomy" id="53620"/>
    <lineage>
        <taxon>Eukaryota</taxon>
        <taxon>Metazoa</taxon>
        <taxon>Spiralia</taxon>
        <taxon>Lophotrochozoa</taxon>
        <taxon>Annelida</taxon>
        <taxon>Polychaeta</taxon>
        <taxon>Sedentaria</taxon>
        <taxon>Canalipalpata</taxon>
        <taxon>Terebellida</taxon>
        <taxon>Terebelliformia</taxon>
        <taxon>Alvinellidae</taxon>
        <taxon>Paralvinella</taxon>
    </lineage>
</organism>
<dbReference type="Pfam" id="PF02320">
    <property type="entry name" value="UCR_hinge"/>
    <property type="match status" value="1"/>
</dbReference>
<protein>
    <recommendedName>
        <fullName evidence="10">Cytochrome b-c1 complex subunit 6</fullName>
    </recommendedName>
</protein>
<evidence type="ECO:0000313" key="13">
    <source>
        <dbReference type="EMBL" id="KAK2163078.1"/>
    </source>
</evidence>
<dbReference type="GO" id="GO:0005743">
    <property type="term" value="C:mitochondrial inner membrane"/>
    <property type="evidence" value="ECO:0007669"/>
    <property type="project" value="UniProtKB-SubCell"/>
</dbReference>
<evidence type="ECO:0000259" key="12">
    <source>
        <dbReference type="Pfam" id="PF02320"/>
    </source>
</evidence>
<dbReference type="PANTHER" id="PTHR15336:SF0">
    <property type="entry name" value="CYTOCHROME B-C1 COMPLEX SUBUNIT 6, MITOCHONDRIAL"/>
    <property type="match status" value="1"/>
</dbReference>
<evidence type="ECO:0000313" key="14">
    <source>
        <dbReference type="Proteomes" id="UP001208570"/>
    </source>
</evidence>
<evidence type="ECO:0000256" key="1">
    <source>
        <dbReference type="ARBA" id="ARBA00004137"/>
    </source>
</evidence>
<keyword evidence="14" id="KW-1185">Reference proteome</keyword>
<dbReference type="Proteomes" id="UP001208570">
    <property type="component" value="Unassembled WGS sequence"/>
</dbReference>
<keyword evidence="7 10" id="KW-0496">Mitochondrion</keyword>
<feature type="disulfide bond" evidence="11">
    <location>
        <begin position="46"/>
        <end position="60"/>
    </location>
</feature>
<feature type="domain" description="Ubiquinol-cytochrome C reductase hinge" evidence="12">
    <location>
        <begin position="21"/>
        <end position="84"/>
    </location>
</feature>
<dbReference type="FunFam" id="1.10.287.20:FF:000001">
    <property type="entry name" value="Cytochrome b-c1 complex subunit 6"/>
    <property type="match status" value="1"/>
</dbReference>
<comment type="caution">
    <text evidence="13">The sequence shown here is derived from an EMBL/GenBank/DDBJ whole genome shotgun (WGS) entry which is preliminary data.</text>
</comment>
<keyword evidence="5 10" id="KW-0999">Mitochondrion inner membrane</keyword>
<evidence type="ECO:0000256" key="4">
    <source>
        <dbReference type="ARBA" id="ARBA00022660"/>
    </source>
</evidence>
<keyword evidence="9 11" id="KW-1015">Disulfide bond</keyword>
<comment type="function">
    <text evidence="10">Component of the ubiquinol-cytochrome c oxidoreductase, a multisubunit transmembrane complex that is part of the mitochondrial electron transport chain which drives oxidative phosphorylation.</text>
</comment>
<evidence type="ECO:0000256" key="10">
    <source>
        <dbReference type="PIRNR" id="PIRNR000019"/>
    </source>
</evidence>
<name>A0AAD9K2X0_9ANNE</name>
<sequence>MGLKDEAVTANEPNDEEELVDPMETLKDRCKDDAHCTKCKDELQRCTERVESKKNTTETCAQELYEFVHCVDHCVSKDLFKHLK</sequence>
<dbReference type="InterPro" id="IPR023184">
    <property type="entry name" value="Ubol_cytC_Rdtase_hinge_dom"/>
</dbReference>
<keyword evidence="4 10" id="KW-0679">Respiratory chain</keyword>
<evidence type="ECO:0000256" key="5">
    <source>
        <dbReference type="ARBA" id="ARBA00022792"/>
    </source>
</evidence>
<evidence type="ECO:0000256" key="3">
    <source>
        <dbReference type="ARBA" id="ARBA00022448"/>
    </source>
</evidence>
<dbReference type="AlphaFoldDB" id="A0AAD9K2X0"/>
<accession>A0AAD9K2X0</accession>
<evidence type="ECO:0000256" key="2">
    <source>
        <dbReference type="ARBA" id="ARBA00006498"/>
    </source>
</evidence>
<evidence type="ECO:0000256" key="11">
    <source>
        <dbReference type="PIRSR" id="PIRSR000019-1"/>
    </source>
</evidence>
<keyword evidence="6 10" id="KW-0249">Electron transport</keyword>
<evidence type="ECO:0000256" key="9">
    <source>
        <dbReference type="ARBA" id="ARBA00023157"/>
    </source>
</evidence>
<dbReference type="EMBL" id="JAODUP010000086">
    <property type="protein sequence ID" value="KAK2163078.1"/>
    <property type="molecule type" value="Genomic_DNA"/>
</dbReference>
<comment type="similarity">
    <text evidence="2 10">Belongs to the UQCRH/QCR6 family.</text>
</comment>
<keyword evidence="3 10" id="KW-0813">Transport</keyword>
<comment type="subcellular location">
    <subcellularLocation>
        <location evidence="1">Mitochondrion inner membrane</location>
        <topology evidence="1">Peripheral membrane protein</topology>
        <orientation evidence="1">Intermembrane side</orientation>
    </subcellularLocation>
</comment>
<dbReference type="PIRSF" id="PIRSF000019">
    <property type="entry name" value="Bc1_11K"/>
    <property type="match status" value="1"/>
</dbReference>
<dbReference type="PANTHER" id="PTHR15336">
    <property type="entry name" value="UBIQUINOL-CYTOCHROME C REDUCTASE COMPLEX 7.8 KDA PROTEIN"/>
    <property type="match status" value="1"/>
</dbReference>
<dbReference type="Gene3D" id="1.10.287.20">
    <property type="entry name" value="Ubiquinol-cytochrome C reductase hinge domain"/>
    <property type="match status" value="1"/>
</dbReference>
<evidence type="ECO:0000256" key="7">
    <source>
        <dbReference type="ARBA" id="ARBA00023128"/>
    </source>
</evidence>
<dbReference type="SUPFAM" id="SSF81531">
    <property type="entry name" value="Non-heme 11 kDa protein of cytochrome bc1 complex (Ubiquinol-cytochrome c reductase)"/>
    <property type="match status" value="1"/>
</dbReference>
<keyword evidence="8 10" id="KW-0472">Membrane</keyword>
<evidence type="ECO:0000256" key="6">
    <source>
        <dbReference type="ARBA" id="ARBA00022982"/>
    </source>
</evidence>
<gene>
    <name evidence="13" type="ORF">LSH36_86g06058</name>
</gene>
<evidence type="ECO:0000256" key="8">
    <source>
        <dbReference type="ARBA" id="ARBA00023136"/>
    </source>
</evidence>